<dbReference type="PANTHER" id="PTHR28255">
    <property type="match status" value="1"/>
</dbReference>
<dbReference type="InterPro" id="IPR005624">
    <property type="entry name" value="PduO/GlcC-like"/>
</dbReference>
<dbReference type="Gene3D" id="3.30.450.150">
    <property type="entry name" value="Haem-degrading domain"/>
    <property type="match status" value="1"/>
</dbReference>
<sequence length="168" mass="18607">MGLTDDLRTIARQEHDLQFDRFDEDAAWTLGTLLRAWGHDSAWPIVIEIRSTTRPLFVAALPGSVPDNFEWVRRKRNTVERHHRSSYAIGLELALQNETLETRYGLSVADYAAHGGSFPLILRGTGVIGSITVSGLPQRDDHDVVVRALCTQLGLTAADYALPDPATD</sequence>
<dbReference type="NCBIfam" id="NF002696">
    <property type="entry name" value="PRK02487.1-5"/>
    <property type="match status" value="1"/>
</dbReference>
<comment type="similarity">
    <text evidence="1">Belongs to the UPF0303 family.</text>
</comment>
<reference evidence="2 3" key="1">
    <citation type="submission" date="2020-06" db="EMBL/GenBank/DDBJ databases">
        <title>Description of novel acetic acid bacteria.</title>
        <authorList>
            <person name="Sombolestani A."/>
        </authorList>
    </citation>
    <scope>NUCLEOTIDE SEQUENCE [LARGE SCALE GENOMIC DNA]</scope>
    <source>
        <strain evidence="2 3">LMG 27010</strain>
    </source>
</reference>
<dbReference type="Pfam" id="PF03928">
    <property type="entry name" value="HbpS-like"/>
    <property type="match status" value="1"/>
</dbReference>
<dbReference type="Proteomes" id="UP000585665">
    <property type="component" value="Unassembled WGS sequence"/>
</dbReference>
<dbReference type="PANTHER" id="PTHR28255:SF1">
    <property type="entry name" value="UPF0303 PROTEIN YBR137W"/>
    <property type="match status" value="1"/>
</dbReference>
<evidence type="ECO:0000313" key="3">
    <source>
        <dbReference type="Proteomes" id="UP000585665"/>
    </source>
</evidence>
<comment type="caution">
    <text evidence="2">The sequence shown here is derived from an EMBL/GenBank/DDBJ whole genome shotgun (WGS) entry which is preliminary data.</text>
</comment>
<dbReference type="InterPro" id="IPR038084">
    <property type="entry name" value="PduO/GlcC-like_sf"/>
</dbReference>
<proteinExistence type="inferred from homology"/>
<dbReference type="InterPro" id="IPR010371">
    <property type="entry name" value="YBR137W-like"/>
</dbReference>
<protein>
    <recommendedName>
        <fullName evidence="1">UPF0303 protein HUK82_13250</fullName>
    </recommendedName>
</protein>
<keyword evidence="3" id="KW-1185">Reference proteome</keyword>
<gene>
    <name evidence="2" type="ORF">HUK82_13250</name>
</gene>
<evidence type="ECO:0000313" key="2">
    <source>
        <dbReference type="EMBL" id="NVN41522.1"/>
    </source>
</evidence>
<dbReference type="AlphaFoldDB" id="A0A850PI87"/>
<dbReference type="SUPFAM" id="SSF143744">
    <property type="entry name" value="GlcG-like"/>
    <property type="match status" value="1"/>
</dbReference>
<name>A0A850PI87_9PROT</name>
<evidence type="ECO:0000256" key="1">
    <source>
        <dbReference type="HAMAP-Rule" id="MF_00761"/>
    </source>
</evidence>
<accession>A0A850PI87</accession>
<dbReference type="EMBL" id="JABXXR010000140">
    <property type="protein sequence ID" value="NVN41522.1"/>
    <property type="molecule type" value="Genomic_DNA"/>
</dbReference>
<dbReference type="PIRSF" id="PIRSF008757">
    <property type="entry name" value="UCP008757"/>
    <property type="match status" value="1"/>
</dbReference>
<dbReference type="RefSeq" id="WP_176614413.1">
    <property type="nucleotide sequence ID" value="NZ_JABXXR010000140.1"/>
</dbReference>
<dbReference type="HAMAP" id="MF_00761">
    <property type="entry name" value="UPF0303"/>
    <property type="match status" value="1"/>
</dbReference>
<organism evidence="2 3">
    <name type="scientific">Ameyamaea chiangmaiensis</name>
    <dbReference type="NCBI Taxonomy" id="442969"/>
    <lineage>
        <taxon>Bacteria</taxon>
        <taxon>Pseudomonadati</taxon>
        <taxon>Pseudomonadota</taxon>
        <taxon>Alphaproteobacteria</taxon>
        <taxon>Acetobacterales</taxon>
        <taxon>Acetobacteraceae</taxon>
        <taxon>Ameyamaea</taxon>
    </lineage>
</organism>